<dbReference type="RefSeq" id="WP_069313917.1">
    <property type="nucleotide sequence ID" value="NZ_MDTU01000002.1"/>
</dbReference>
<sequence>MKIREFDVQVIYKEWKDSDLEGEIITKNFITVLKGIRVARKKAENLLIDGIWSRKIRNEEVGDFSIAKHIESSNGVSGYVSTTENLLIAKEYAGESGFIFCMTPELAIQVKGNPLVDVIEEYELIVPEGISPENIHGFRKCEDGIFVGPIYTRSNIVSAAAHSKLIRWLSDGSSVPTICSLKD</sequence>
<evidence type="ECO:0000313" key="1">
    <source>
        <dbReference type="EMBL" id="ODN41452.1"/>
    </source>
</evidence>
<organism evidence="1 2">
    <name type="scientific">Piscirickettsia litoralis</name>
    <dbReference type="NCBI Taxonomy" id="1891921"/>
    <lineage>
        <taxon>Bacteria</taxon>
        <taxon>Pseudomonadati</taxon>
        <taxon>Pseudomonadota</taxon>
        <taxon>Gammaproteobacteria</taxon>
        <taxon>Thiotrichales</taxon>
        <taxon>Piscirickettsiaceae</taxon>
        <taxon>Piscirickettsia</taxon>
    </lineage>
</organism>
<protein>
    <submittedName>
        <fullName evidence="1">Uncharacterized protein</fullName>
    </submittedName>
</protein>
<gene>
    <name evidence="1" type="ORF">BGC07_15125</name>
</gene>
<dbReference type="Proteomes" id="UP000094329">
    <property type="component" value="Unassembled WGS sequence"/>
</dbReference>
<keyword evidence="2" id="KW-1185">Reference proteome</keyword>
<dbReference type="EMBL" id="MDTU01000002">
    <property type="protein sequence ID" value="ODN41452.1"/>
    <property type="molecule type" value="Genomic_DNA"/>
</dbReference>
<evidence type="ECO:0000313" key="2">
    <source>
        <dbReference type="Proteomes" id="UP000094329"/>
    </source>
</evidence>
<reference evidence="1 2" key="1">
    <citation type="submission" date="2016-08" db="EMBL/GenBank/DDBJ databases">
        <title>Draft genome sequence of Candidatus Piscirickettsia litoralis, from seawater.</title>
        <authorList>
            <person name="Wan X."/>
            <person name="Lee A.J."/>
            <person name="Hou S."/>
            <person name="Donachie S.P."/>
        </authorList>
    </citation>
    <scope>NUCLEOTIDE SEQUENCE [LARGE SCALE GENOMIC DNA]</scope>
    <source>
        <strain evidence="1 2">Y2</strain>
    </source>
</reference>
<dbReference type="Gene3D" id="3.90.210.10">
    <property type="entry name" value="Heat-Labile Enterotoxin, subunit A"/>
    <property type="match status" value="1"/>
</dbReference>
<accession>A0ABX2ZZK1</accession>
<name>A0ABX2ZZK1_9GAMM</name>
<comment type="caution">
    <text evidence="1">The sequence shown here is derived from an EMBL/GenBank/DDBJ whole genome shotgun (WGS) entry which is preliminary data.</text>
</comment>
<proteinExistence type="predicted"/>